<proteinExistence type="predicted"/>
<comment type="caution">
    <text evidence="2">The sequence shown here is derived from an EMBL/GenBank/DDBJ whole genome shotgun (WGS) entry which is preliminary data.</text>
</comment>
<name>A0A109N1E4_9BACI</name>
<feature type="transmembrane region" description="Helical" evidence="1">
    <location>
        <begin position="89"/>
        <end position="109"/>
    </location>
</feature>
<accession>A0A109N1E4</accession>
<dbReference type="Proteomes" id="UP000064189">
    <property type="component" value="Unassembled WGS sequence"/>
</dbReference>
<reference evidence="2 3" key="1">
    <citation type="submission" date="2015-11" db="EMBL/GenBank/DDBJ databases">
        <title>Genome Sequence of Bacillus simplex strain VanAntwerpen2.</title>
        <authorList>
            <person name="Couger M.B."/>
        </authorList>
    </citation>
    <scope>NUCLEOTIDE SEQUENCE [LARGE SCALE GENOMIC DNA]</scope>
    <source>
        <strain evidence="2 3">VanAntwerpen02</strain>
    </source>
</reference>
<feature type="transmembrane region" description="Helical" evidence="1">
    <location>
        <begin position="130"/>
        <end position="161"/>
    </location>
</feature>
<gene>
    <name evidence="2" type="ORF">AS888_04110</name>
</gene>
<keyword evidence="3" id="KW-1185">Reference proteome</keyword>
<dbReference type="AlphaFoldDB" id="A0A109N1E4"/>
<sequence length="172" mass="19199">MIKGNSYIFVFSMLIVLLIVLVSETPIIIKASLAALTMAFSIPSIRKLMFKDKCRKMKAALYSSLTFTLGLFLISIFEEPSSILSGDHLSLLMAVLFYSLLGNFIYGLPASLMAEVISIRFFTIRTWLSGFIHIAFGLITYFIMPGLFIPAIICAILFFALDEIINVYPSNT</sequence>
<organism evidence="2 3">
    <name type="scientific">Peribacillus simplex</name>
    <dbReference type="NCBI Taxonomy" id="1478"/>
    <lineage>
        <taxon>Bacteria</taxon>
        <taxon>Bacillati</taxon>
        <taxon>Bacillota</taxon>
        <taxon>Bacilli</taxon>
        <taxon>Bacillales</taxon>
        <taxon>Bacillaceae</taxon>
        <taxon>Peribacillus</taxon>
    </lineage>
</organism>
<dbReference type="EMBL" id="LNNH01000010">
    <property type="protein sequence ID" value="KWW21703.1"/>
    <property type="molecule type" value="Genomic_DNA"/>
</dbReference>
<feature type="transmembrane region" description="Helical" evidence="1">
    <location>
        <begin position="6"/>
        <end position="39"/>
    </location>
</feature>
<evidence type="ECO:0000313" key="3">
    <source>
        <dbReference type="Proteomes" id="UP000064189"/>
    </source>
</evidence>
<keyword evidence="1" id="KW-1133">Transmembrane helix</keyword>
<evidence type="ECO:0000256" key="1">
    <source>
        <dbReference type="SAM" id="Phobius"/>
    </source>
</evidence>
<evidence type="ECO:0000313" key="2">
    <source>
        <dbReference type="EMBL" id="KWW21703.1"/>
    </source>
</evidence>
<protein>
    <submittedName>
        <fullName evidence="2">Uncharacterized protein</fullName>
    </submittedName>
</protein>
<keyword evidence="1" id="KW-0812">Transmembrane</keyword>
<keyword evidence="1" id="KW-0472">Membrane</keyword>
<feature type="transmembrane region" description="Helical" evidence="1">
    <location>
        <begin position="59"/>
        <end position="77"/>
    </location>
</feature>